<feature type="region of interest" description="Disordered" evidence="1">
    <location>
        <begin position="36"/>
        <end position="63"/>
    </location>
</feature>
<feature type="compositionally biased region" description="Low complexity" evidence="1">
    <location>
        <begin position="578"/>
        <end position="597"/>
    </location>
</feature>
<feature type="signal peptide" evidence="3">
    <location>
        <begin position="1"/>
        <end position="33"/>
    </location>
</feature>
<feature type="compositionally biased region" description="Gly residues" evidence="1">
    <location>
        <begin position="523"/>
        <end position="533"/>
    </location>
</feature>
<feature type="chain" id="PRO_5046108966" description="Type IV secretion system protein" evidence="3">
    <location>
        <begin position="34"/>
        <end position="632"/>
    </location>
</feature>
<dbReference type="RefSeq" id="WP_194557288.1">
    <property type="nucleotide sequence ID" value="NZ_JADKMY010000004.1"/>
</dbReference>
<gene>
    <name evidence="4" type="ORF">IRY30_09890</name>
</gene>
<proteinExistence type="predicted"/>
<dbReference type="PANTHER" id="PTHR12460">
    <property type="entry name" value="CYCLIN-DEPENDENT KINASE INHIBITOR-RELATED PROTEIN"/>
    <property type="match status" value="1"/>
</dbReference>
<comment type="caution">
    <text evidence="4">The sequence shown here is derived from an EMBL/GenBank/DDBJ whole genome shotgun (WGS) entry which is preliminary data.</text>
</comment>
<feature type="transmembrane region" description="Helical" evidence="2">
    <location>
        <begin position="302"/>
        <end position="322"/>
    </location>
</feature>
<evidence type="ECO:0008006" key="6">
    <source>
        <dbReference type="Google" id="ProtNLM"/>
    </source>
</evidence>
<feature type="compositionally biased region" description="Low complexity" evidence="1">
    <location>
        <begin position="36"/>
        <end position="46"/>
    </location>
</feature>
<reference evidence="4 5" key="1">
    <citation type="submission" date="2020-10" db="EMBL/GenBank/DDBJ databases">
        <title>Novel species in genus Corynebacterium.</title>
        <authorList>
            <person name="Zhang G."/>
        </authorList>
    </citation>
    <scope>NUCLEOTIDE SEQUENCE [LARGE SCALE GENOMIC DNA]</scope>
    <source>
        <strain evidence="4 5">DSM 45110</strain>
    </source>
</reference>
<accession>A0ABR9ZLV8</accession>
<organism evidence="4 5">
    <name type="scientific">Corynebacterium suicordis DSM 45110</name>
    <dbReference type="NCBI Taxonomy" id="1121369"/>
    <lineage>
        <taxon>Bacteria</taxon>
        <taxon>Bacillati</taxon>
        <taxon>Actinomycetota</taxon>
        <taxon>Actinomycetes</taxon>
        <taxon>Mycobacteriales</taxon>
        <taxon>Corynebacteriaceae</taxon>
        <taxon>Corynebacterium</taxon>
    </lineage>
</organism>
<dbReference type="Proteomes" id="UP000635902">
    <property type="component" value="Unassembled WGS sequence"/>
</dbReference>
<feature type="compositionally biased region" description="Gly residues" evidence="1">
    <location>
        <begin position="546"/>
        <end position="568"/>
    </location>
</feature>
<sequence length="632" mass="61563">MVMDSRIKLIAVRIFLTIASALMVIALAAPANAQDAAPEAQQPPAATEEGKADAGDSEPSGGKTGIPLADAAQCLAKGEISLSCGANVVNSIVPGGAISAPVRDAVGDKVSEKASDLVEGQFGKIVASIGESALKMVQWMLGLFITTPSSMVLSLGDGTAGDKDQGLIGELNGYLGYLQLIVAVMSILAIAARFMMSKGREFSDHAEDAGMTLGRSLFAVTVWAALIIGVTRVIDGLSKWIFEETSKQASESVKGLLQDSFSDGWTMKEAFASAATLSSGGTMGIVLIFGILVIITSAIQMLLLFVRQGLLIFMTLFAPMVAAGGGLPMGKEMWEKLKSMTIALLLYKLVAAILYAIPFLAIKEIKEDDTLSVIVALLLFMLPVFAMPMLLSLLSPPGTGSLAGPSGMKIAGGAMGLAAGGAMMAASGGTSRALAGSQPAGPAGQSTGKGSPAVGGFGGSGGGGGGGGGAGFGGGGESGPSPKSGGGGTGSPESSPSAAVAGGAPSARSAEADSSAGVSVPGGSSGDSGGDPGGAIDAGSPPPPSGGGEIAGAAGGAAAGGAGSGGGSKSTESSKPVAAGSSSPRAAGGASSASTGGAHRRRTPASAVIGGGSAPILKLKAMTPQPPSGVLR</sequence>
<feature type="transmembrane region" description="Helical" evidence="2">
    <location>
        <begin position="373"/>
        <end position="394"/>
    </location>
</feature>
<feature type="compositionally biased region" description="Gly residues" evidence="1">
    <location>
        <begin position="453"/>
        <end position="490"/>
    </location>
</feature>
<evidence type="ECO:0000313" key="4">
    <source>
        <dbReference type="EMBL" id="MBF4554380.1"/>
    </source>
</evidence>
<evidence type="ECO:0000256" key="1">
    <source>
        <dbReference type="SAM" id="MobiDB-lite"/>
    </source>
</evidence>
<protein>
    <recommendedName>
        <fullName evidence="6">Type IV secretion system protein</fullName>
    </recommendedName>
</protein>
<feature type="transmembrane region" description="Helical" evidence="2">
    <location>
        <begin position="217"/>
        <end position="234"/>
    </location>
</feature>
<keyword evidence="2" id="KW-0472">Membrane</keyword>
<evidence type="ECO:0000256" key="3">
    <source>
        <dbReference type="SAM" id="SignalP"/>
    </source>
</evidence>
<feature type="compositionally biased region" description="Low complexity" evidence="1">
    <location>
        <begin position="491"/>
        <end position="522"/>
    </location>
</feature>
<evidence type="ECO:0000256" key="2">
    <source>
        <dbReference type="SAM" id="Phobius"/>
    </source>
</evidence>
<feature type="transmembrane region" description="Helical" evidence="2">
    <location>
        <begin position="342"/>
        <end position="361"/>
    </location>
</feature>
<keyword evidence="2" id="KW-0812">Transmembrane</keyword>
<keyword evidence="5" id="KW-1185">Reference proteome</keyword>
<evidence type="ECO:0000313" key="5">
    <source>
        <dbReference type="Proteomes" id="UP000635902"/>
    </source>
</evidence>
<dbReference type="EMBL" id="JADKMY010000004">
    <property type="protein sequence ID" value="MBF4554380.1"/>
    <property type="molecule type" value="Genomic_DNA"/>
</dbReference>
<feature type="region of interest" description="Disordered" evidence="1">
    <location>
        <begin position="431"/>
        <end position="632"/>
    </location>
</feature>
<keyword evidence="2" id="KW-1133">Transmembrane helix</keyword>
<keyword evidence="3" id="KW-0732">Signal</keyword>
<dbReference type="PANTHER" id="PTHR12460:SF38">
    <property type="entry name" value="KINETOPLAST-ASSOCIATED PROTEIN-LIKE PROTEIN"/>
    <property type="match status" value="1"/>
</dbReference>
<feature type="transmembrane region" description="Helical" evidence="2">
    <location>
        <begin position="270"/>
        <end position="295"/>
    </location>
</feature>
<feature type="transmembrane region" description="Helical" evidence="2">
    <location>
        <begin position="174"/>
        <end position="196"/>
    </location>
</feature>
<name>A0ABR9ZLV8_9CORY</name>